<organism evidence="1 2">
    <name type="scientific">Theileria parva</name>
    <name type="common">East coast fever infection agent</name>
    <dbReference type="NCBI Taxonomy" id="5875"/>
    <lineage>
        <taxon>Eukaryota</taxon>
        <taxon>Sar</taxon>
        <taxon>Alveolata</taxon>
        <taxon>Apicomplexa</taxon>
        <taxon>Aconoidasida</taxon>
        <taxon>Piroplasmida</taxon>
        <taxon>Theileriidae</taxon>
        <taxon>Theileria</taxon>
    </lineage>
</organism>
<dbReference type="Proteomes" id="UP000001949">
    <property type="component" value="Unassembled WGS sequence"/>
</dbReference>
<dbReference type="VEuPathDB" id="PiroplasmaDB:TpMuguga_01g00254"/>
<keyword evidence="2" id="KW-1185">Reference proteome</keyword>
<dbReference type="EMBL" id="AAGK01000001">
    <property type="protein sequence ID" value="EAN33498.1"/>
    <property type="molecule type" value="Genomic_DNA"/>
</dbReference>
<name>Q4N960_THEPA</name>
<evidence type="ECO:0000313" key="2">
    <source>
        <dbReference type="Proteomes" id="UP000001949"/>
    </source>
</evidence>
<sequence>MNGIISSYVLKSSDQNFVLVFLRNTQLRLEEQMTLDTKHAPPFTLGCIVQVFSQCAPPVQHKLLKHFPYDIAAACGSNVSVIIKLKFYNLSQVPPFCSFSAFVNYPRIPPQYTSYEASKLYTEICPKYDPNQDLPLDLYSRKDGFHSSISDASKEKAAKLPLYEKLIRSLEFHYAPRPKPCDCEKVKAKSKHPNKFLRLITRNLKLQVSMRKDAVLNANPFGKPFTLLNSSYELNLISFNYIPNV</sequence>
<reference evidence="1 2" key="1">
    <citation type="journal article" date="2005" name="Science">
        <title>Genome sequence of Theileria parva, a bovine pathogen that transforms lymphocytes.</title>
        <authorList>
            <person name="Gardner M.J."/>
            <person name="Bishop R."/>
            <person name="Shah T."/>
            <person name="de Villiers E.P."/>
            <person name="Carlton J.M."/>
            <person name="Hall N."/>
            <person name="Ren Q."/>
            <person name="Paulsen I.T."/>
            <person name="Pain A."/>
            <person name="Berriman M."/>
            <person name="Wilson R.J.M."/>
            <person name="Sato S."/>
            <person name="Ralph S.A."/>
            <person name="Mann D.J."/>
            <person name="Xiong Z."/>
            <person name="Shallom S.J."/>
            <person name="Weidman J."/>
            <person name="Jiang L."/>
            <person name="Lynn J."/>
            <person name="Weaver B."/>
            <person name="Shoaibi A."/>
            <person name="Domingo A.R."/>
            <person name="Wasawo D."/>
            <person name="Crabtree J."/>
            <person name="Wortman J.R."/>
            <person name="Haas B."/>
            <person name="Angiuoli S.V."/>
            <person name="Creasy T.H."/>
            <person name="Lu C."/>
            <person name="Suh B."/>
            <person name="Silva J.C."/>
            <person name="Utterback T.R."/>
            <person name="Feldblyum T.V."/>
            <person name="Pertea M."/>
            <person name="Allen J."/>
            <person name="Nierman W.C."/>
            <person name="Taracha E.L.N."/>
            <person name="Salzberg S.L."/>
            <person name="White O.R."/>
            <person name="Fitzhugh H.A."/>
            <person name="Morzaria S."/>
            <person name="Venter J.C."/>
            <person name="Fraser C.M."/>
            <person name="Nene V."/>
        </authorList>
    </citation>
    <scope>NUCLEOTIDE SEQUENCE [LARGE SCALE GENOMIC DNA]</scope>
    <source>
        <strain evidence="1 2">Muguga</strain>
    </source>
</reference>
<dbReference type="KEGG" id="tpv:TP01_0254"/>
<protein>
    <submittedName>
        <fullName evidence="1">Uncharacterized protein</fullName>
    </submittedName>
</protein>
<proteinExistence type="predicted"/>
<dbReference type="GeneID" id="3502419"/>
<dbReference type="eggNOG" id="ENOG502SHCA">
    <property type="taxonomic scope" value="Eukaryota"/>
</dbReference>
<gene>
    <name evidence="1" type="ordered locus">TP01_0254</name>
</gene>
<dbReference type="RefSeq" id="XP_765781.1">
    <property type="nucleotide sequence ID" value="XM_760688.1"/>
</dbReference>
<evidence type="ECO:0000313" key="1">
    <source>
        <dbReference type="EMBL" id="EAN33498.1"/>
    </source>
</evidence>
<comment type="caution">
    <text evidence="1">The sequence shown here is derived from an EMBL/GenBank/DDBJ whole genome shotgun (WGS) entry which is preliminary data.</text>
</comment>
<dbReference type="InParanoid" id="Q4N960"/>
<dbReference type="AlphaFoldDB" id="Q4N960"/>
<accession>Q4N960</accession>